<keyword evidence="7" id="KW-0256">Endoplasmic reticulum</keyword>
<dbReference type="GO" id="GO:0006506">
    <property type="term" value="P:GPI anchor biosynthetic process"/>
    <property type="evidence" value="ECO:0007669"/>
    <property type="project" value="UniProtKB-UniPathway"/>
</dbReference>
<evidence type="ECO:0000256" key="6">
    <source>
        <dbReference type="ARBA" id="ARBA00022692"/>
    </source>
</evidence>
<keyword evidence="4" id="KW-0337">GPI-anchor biosynthesis</keyword>
<dbReference type="Pfam" id="PF01663">
    <property type="entry name" value="Phosphodiest"/>
    <property type="match status" value="1"/>
</dbReference>
<feature type="transmembrane region" description="Helical" evidence="11">
    <location>
        <begin position="424"/>
        <end position="444"/>
    </location>
</feature>
<keyword evidence="6 11" id="KW-0812">Transmembrane</keyword>
<evidence type="ECO:0000256" key="7">
    <source>
        <dbReference type="ARBA" id="ARBA00022824"/>
    </source>
</evidence>
<evidence type="ECO:0000256" key="1">
    <source>
        <dbReference type="ARBA" id="ARBA00004477"/>
    </source>
</evidence>
<evidence type="ECO:0000256" key="3">
    <source>
        <dbReference type="ARBA" id="ARBA00008695"/>
    </source>
</evidence>
<comment type="subcellular location">
    <subcellularLocation>
        <location evidence="1">Endoplasmic reticulum membrane</location>
        <topology evidence="1">Multi-pass membrane protein</topology>
    </subcellularLocation>
</comment>
<dbReference type="Proteomes" id="UP000011014">
    <property type="component" value="Unassembled WGS sequence"/>
</dbReference>
<dbReference type="UniPathway" id="UPA00196"/>
<dbReference type="Gene3D" id="3.40.720.10">
    <property type="entry name" value="Alkaline Phosphatase, subunit A"/>
    <property type="match status" value="1"/>
</dbReference>
<feature type="transmembrane region" description="Helical" evidence="11">
    <location>
        <begin position="698"/>
        <end position="718"/>
    </location>
</feature>
<dbReference type="EMBL" id="FN654763">
    <property type="protein sequence ID" value="CBY36352.1"/>
    <property type="molecule type" value="Genomic_DNA"/>
</dbReference>
<evidence type="ECO:0000256" key="8">
    <source>
        <dbReference type="ARBA" id="ARBA00022989"/>
    </source>
</evidence>
<dbReference type="SUPFAM" id="SSF53649">
    <property type="entry name" value="Alkaline phosphatase-like"/>
    <property type="match status" value="1"/>
</dbReference>
<feature type="transmembrane region" description="Helical" evidence="11">
    <location>
        <begin position="512"/>
        <end position="532"/>
    </location>
</feature>
<evidence type="ECO:0000256" key="5">
    <source>
        <dbReference type="ARBA" id="ARBA00022679"/>
    </source>
</evidence>
<evidence type="ECO:0000256" key="9">
    <source>
        <dbReference type="ARBA" id="ARBA00023136"/>
    </source>
</evidence>
<dbReference type="PANTHER" id="PTHR23071">
    <property type="entry name" value="PHOSPHATIDYLINOSITOL GLYCAN"/>
    <property type="match status" value="1"/>
</dbReference>
<comment type="pathway">
    <text evidence="2">Glycolipid biosynthesis; glycosylphosphatidylinositol-anchor biosynthesis.</text>
</comment>
<accession>E4YLJ1</accession>
<keyword evidence="8 11" id="KW-1133">Transmembrane helix</keyword>
<dbReference type="InterPro" id="IPR037675">
    <property type="entry name" value="PIG-O_N"/>
</dbReference>
<evidence type="ECO:0000256" key="11">
    <source>
        <dbReference type="SAM" id="Phobius"/>
    </source>
</evidence>
<protein>
    <submittedName>
        <fullName evidence="12">Uncharacterized protein</fullName>
    </submittedName>
</protein>
<feature type="transmembrane region" description="Helical" evidence="11">
    <location>
        <begin position="730"/>
        <end position="755"/>
    </location>
</feature>
<feature type="transmembrane region" description="Helical" evidence="11">
    <location>
        <begin position="767"/>
        <end position="787"/>
    </location>
</feature>
<feature type="transmembrane region" description="Helical" evidence="11">
    <location>
        <begin position="654"/>
        <end position="678"/>
    </location>
</feature>
<dbReference type="CDD" id="cd16023">
    <property type="entry name" value="GPI_EPT_3"/>
    <property type="match status" value="1"/>
</dbReference>
<feature type="transmembrane region" description="Helical" evidence="11">
    <location>
        <begin position="544"/>
        <end position="564"/>
    </location>
</feature>
<dbReference type="InterPro" id="IPR017850">
    <property type="entry name" value="Alkaline_phosphatase_core_sf"/>
</dbReference>
<keyword evidence="9 11" id="KW-0472">Membrane</keyword>
<dbReference type="GO" id="GO:0005789">
    <property type="term" value="C:endoplasmic reticulum membrane"/>
    <property type="evidence" value="ECO:0007669"/>
    <property type="project" value="UniProtKB-SubCell"/>
</dbReference>
<dbReference type="InterPro" id="IPR002591">
    <property type="entry name" value="Phosphodiest/P_Trfase"/>
</dbReference>
<reference evidence="12" key="1">
    <citation type="journal article" date="2010" name="Science">
        <title>Plasticity of animal genome architecture unmasked by rapid evolution of a pelagic tunicate.</title>
        <authorList>
            <person name="Denoeud F."/>
            <person name="Henriet S."/>
            <person name="Mungpakdee S."/>
            <person name="Aury J.M."/>
            <person name="Da Silva C."/>
            <person name="Brinkmann H."/>
            <person name="Mikhaleva J."/>
            <person name="Olsen L.C."/>
            <person name="Jubin C."/>
            <person name="Canestro C."/>
            <person name="Bouquet J.M."/>
            <person name="Danks G."/>
            <person name="Poulain J."/>
            <person name="Campsteijn C."/>
            <person name="Adamski M."/>
            <person name="Cross I."/>
            <person name="Yadetie F."/>
            <person name="Muffato M."/>
            <person name="Louis A."/>
            <person name="Butcher S."/>
            <person name="Tsagkogeorga G."/>
            <person name="Konrad A."/>
            <person name="Singh S."/>
            <person name="Jensen M.F."/>
            <person name="Cong E.H."/>
            <person name="Eikeseth-Otteraa H."/>
            <person name="Noel B."/>
            <person name="Anthouard V."/>
            <person name="Porcel B.M."/>
            <person name="Kachouri-Lafond R."/>
            <person name="Nishino A."/>
            <person name="Ugolini M."/>
            <person name="Chourrout P."/>
            <person name="Nishida H."/>
            <person name="Aasland R."/>
            <person name="Huzurbazar S."/>
            <person name="Westhof E."/>
            <person name="Delsuc F."/>
            <person name="Lehrach H."/>
            <person name="Reinhardt R."/>
            <person name="Weissenbach J."/>
            <person name="Roy S.W."/>
            <person name="Artiguenave F."/>
            <person name="Postlethwait J.H."/>
            <person name="Manak J.R."/>
            <person name="Thompson E.M."/>
            <person name="Jaillon O."/>
            <person name="Du Pasquier L."/>
            <person name="Boudinot P."/>
            <person name="Liberles D.A."/>
            <person name="Volff J.N."/>
            <person name="Philippe H."/>
            <person name="Lenhard B."/>
            <person name="Roest Crollius H."/>
            <person name="Wincker P."/>
            <person name="Chourrout D."/>
        </authorList>
    </citation>
    <scope>NUCLEOTIDE SEQUENCE [LARGE SCALE GENOMIC DNA]</scope>
</reference>
<gene>
    <name evidence="12" type="ORF">GSOID_T00028850001</name>
</gene>
<feature type="transmembrane region" description="Helical" evidence="11">
    <location>
        <begin position="393"/>
        <end position="418"/>
    </location>
</feature>
<feature type="transmembrane region" description="Helical" evidence="11">
    <location>
        <begin position="6"/>
        <end position="26"/>
    </location>
</feature>
<evidence type="ECO:0000256" key="2">
    <source>
        <dbReference type="ARBA" id="ARBA00004687"/>
    </source>
</evidence>
<dbReference type="AlphaFoldDB" id="E4YLJ1"/>
<evidence type="ECO:0000313" key="12">
    <source>
        <dbReference type="EMBL" id="CBY36352.1"/>
    </source>
</evidence>
<proteinExistence type="inferred from homology"/>
<evidence type="ECO:0000256" key="10">
    <source>
        <dbReference type="ARBA" id="ARBA00023180"/>
    </source>
</evidence>
<feature type="transmembrane region" description="Helical" evidence="11">
    <location>
        <begin position="802"/>
        <end position="821"/>
    </location>
</feature>
<name>E4YLJ1_OIKDI</name>
<comment type="similarity">
    <text evidence="3">Belongs to the PIGG/PIGN/PIGO family. PIGO subfamily.</text>
</comment>
<keyword evidence="10" id="KW-0325">Glycoprotein</keyword>
<evidence type="ECO:0000256" key="4">
    <source>
        <dbReference type="ARBA" id="ARBA00022502"/>
    </source>
</evidence>
<dbReference type="GO" id="GO:0051377">
    <property type="term" value="F:mannose-ethanolamine phosphotransferase activity"/>
    <property type="evidence" value="ECO:0007669"/>
    <property type="project" value="InterPro"/>
</dbReference>
<organism evidence="12">
    <name type="scientific">Oikopleura dioica</name>
    <name type="common">Tunicate</name>
    <dbReference type="NCBI Taxonomy" id="34765"/>
    <lineage>
        <taxon>Eukaryota</taxon>
        <taxon>Metazoa</taxon>
        <taxon>Chordata</taxon>
        <taxon>Tunicata</taxon>
        <taxon>Appendicularia</taxon>
        <taxon>Copelata</taxon>
        <taxon>Oikopleuridae</taxon>
        <taxon>Oikopleura</taxon>
    </lineage>
</organism>
<feature type="transmembrane region" description="Helical" evidence="11">
    <location>
        <begin position="585"/>
        <end position="604"/>
    </location>
</feature>
<dbReference type="PANTHER" id="PTHR23071:SF1">
    <property type="entry name" value="GPI ETHANOLAMINE PHOSPHATE TRANSFERASE 3"/>
    <property type="match status" value="1"/>
</dbReference>
<keyword evidence="5" id="KW-0808">Transferase</keyword>
<dbReference type="InterPro" id="IPR039524">
    <property type="entry name" value="PIGO/GPI13"/>
</dbReference>
<sequence length="837" mass="95664">MNLRLLASICALQLVATYLFLSGFLLRRVELSNRSECLPNSPDVCTLPRSYARILVLLVDAWRYDFAVFDENADESSLPPYKNRMPKLHSLLHHSDNSRLFKIYADPPTTTMQRIKAITTGSFPTFVEAWSNFGADEIMEDNLISSLRSADRSTVFVGDDTWKMLYPEKFKRSYFYPSLDVSDLDTVDFGVYENVPKELQKNDWDLLIGHLLGVDHCGHTYGPYTDHIKYKLTEIDEFIYNVTETLDDDTLLLAFGDHGMTVTGDHGGESSDETDAALFAFSKRGFLPSRSETKINQIDLTSTITLLLDAPIPFGSLGTPITELFNAGTEFKEYQILQKAYQQTLQYLNEYANIQSNFLSLFRISENDFESSESLRAYLERMRRVLREQWTKFNLFFMTTGLLFSCLLCTVIFFTSFYGSNLSAHQFALASILAALSTSNSFIIMEDQITLFFVQLVTILQCARSFTTLEWREKFFFAVQIILARLAFEFRRCRPEQFWCYEEGRKVTSVSFVSISIFVAILPITILTFKFWSRIGPSYLERYFKSTLIPIFLCLWISWLIPVLPSEYLAQFDGVKKADLDSLQVFCSRVALCASLLGLAWSLYDVPIIIRKTGTTMSANQSGITMRVDAGRFEIRGLQDAVERQRCILMLSLFVLWVVLLGPGLSIAGTFFFIDLIISEHRHKTLQTPHSSLETTRLWLLANFYFFATGKTTTFSGVPFNVAGIGLISWPTLVIPSFLVLFNYIGSYLFILAYLTRLPESEELKSYGNILSIHCIRLFGCFISGFLHRRHLMVWGVFAPRIAFEAQLFLLVAACTFLFIAHKKLTSRRVEAIRKSI</sequence>